<name>A0A9W8A8B3_9FUNG</name>
<evidence type="ECO:0000313" key="2">
    <source>
        <dbReference type="Proteomes" id="UP001150569"/>
    </source>
</evidence>
<accession>A0A9W8A8B3</accession>
<dbReference type="OrthoDB" id="2414723at2759"/>
<protein>
    <submittedName>
        <fullName evidence="1">Uncharacterized protein</fullName>
    </submittedName>
</protein>
<keyword evidence="2" id="KW-1185">Reference proteome</keyword>
<dbReference type="Proteomes" id="UP001150569">
    <property type="component" value="Unassembled WGS sequence"/>
</dbReference>
<comment type="caution">
    <text evidence="1">The sequence shown here is derived from an EMBL/GenBank/DDBJ whole genome shotgun (WGS) entry which is preliminary data.</text>
</comment>
<dbReference type="AlphaFoldDB" id="A0A9W8A8B3"/>
<dbReference type="EMBL" id="JANBPT010000194">
    <property type="protein sequence ID" value="KAJ1926015.1"/>
    <property type="molecule type" value="Genomic_DNA"/>
</dbReference>
<reference evidence="1" key="1">
    <citation type="submission" date="2022-07" db="EMBL/GenBank/DDBJ databases">
        <title>Phylogenomic reconstructions and comparative analyses of Kickxellomycotina fungi.</title>
        <authorList>
            <person name="Reynolds N.K."/>
            <person name="Stajich J.E."/>
            <person name="Barry K."/>
            <person name="Grigoriev I.V."/>
            <person name="Crous P."/>
            <person name="Smith M.E."/>
        </authorList>
    </citation>
    <scope>NUCLEOTIDE SEQUENCE</scope>
    <source>
        <strain evidence="1">RSA 861</strain>
    </source>
</reference>
<evidence type="ECO:0000313" key="1">
    <source>
        <dbReference type="EMBL" id="KAJ1926015.1"/>
    </source>
</evidence>
<proteinExistence type="predicted"/>
<gene>
    <name evidence="1" type="ORF">IWQ60_004164</name>
</gene>
<organism evidence="1 2">
    <name type="scientific">Tieghemiomyces parasiticus</name>
    <dbReference type="NCBI Taxonomy" id="78921"/>
    <lineage>
        <taxon>Eukaryota</taxon>
        <taxon>Fungi</taxon>
        <taxon>Fungi incertae sedis</taxon>
        <taxon>Zoopagomycota</taxon>
        <taxon>Kickxellomycotina</taxon>
        <taxon>Dimargaritomycetes</taxon>
        <taxon>Dimargaritales</taxon>
        <taxon>Dimargaritaceae</taxon>
        <taxon>Tieghemiomyces</taxon>
    </lineage>
</organism>
<sequence length="365" mass="38816">MALLVPAQTLVRLTNRFVPFGEALTSRLVPTSLVVVQDDSASQPPATRSSVDPEPLFVPGRVEAAVTVALQALQKDAEGARDLALQLYLVALESLASALTPGVPDIDARARATRALAGHHPTVGDRDPAPQATFIGPSVAAPSSPATVQGGQGSEGCDPSWGASPPLALPFASALFPVQLLASLWTWSTALGASLVNASPNSVATGGQSGLTSFTELPYSDSEDSTTQVSTADESRLLFNSSHRPAAYPSTGPHNGIEDSFAVAFVSVMQQLAVALKRSPIPHLFTALLAYFLYALQVIDHQFLLHQRMWDLAKRTCRTALVWENHYRLHQRLGQGAALLATAILRAVVAYRQTDPYPVTVDEVK</sequence>